<dbReference type="AlphaFoldDB" id="A0A521D5U1"/>
<dbReference type="PANTHER" id="PTHR11608">
    <property type="entry name" value="BIFUNCTIONAL PROTEIN PYRR"/>
    <property type="match status" value="1"/>
</dbReference>
<dbReference type="InterPro" id="IPR029057">
    <property type="entry name" value="PRTase-like"/>
</dbReference>
<dbReference type="SUPFAM" id="SSF53271">
    <property type="entry name" value="PRTase-like"/>
    <property type="match status" value="1"/>
</dbReference>
<protein>
    <submittedName>
        <fullName evidence="2">Pyrimidine operon attenuation protein / uracil phosphoribosyltransferase</fullName>
    </submittedName>
</protein>
<gene>
    <name evidence="2" type="ORF">SAMN06265218_108117</name>
</gene>
<dbReference type="InterPro" id="IPR050137">
    <property type="entry name" value="PyrR_bifunctional"/>
</dbReference>
<dbReference type="EMBL" id="FXTH01000008">
    <property type="protein sequence ID" value="SMO66461.1"/>
    <property type="molecule type" value="Genomic_DNA"/>
</dbReference>
<dbReference type="InterPro" id="IPR000836">
    <property type="entry name" value="PRTase_dom"/>
</dbReference>
<dbReference type="Proteomes" id="UP000317593">
    <property type="component" value="Unassembled WGS sequence"/>
</dbReference>
<keyword evidence="2" id="KW-0808">Transferase</keyword>
<reference evidence="2 3" key="1">
    <citation type="submission" date="2017-05" db="EMBL/GenBank/DDBJ databases">
        <authorList>
            <person name="Varghese N."/>
            <person name="Submissions S."/>
        </authorList>
    </citation>
    <scope>NUCLEOTIDE SEQUENCE [LARGE SCALE GENOMIC DNA]</scope>
    <source>
        <strain evidence="2 3">DSM 21194</strain>
    </source>
</reference>
<dbReference type="OrthoDB" id="664757at2"/>
<name>A0A521D5U1_9BACT</name>
<dbReference type="Pfam" id="PF00156">
    <property type="entry name" value="Pribosyltran"/>
    <property type="match status" value="1"/>
</dbReference>
<sequence length="171" mass="19334">MKNPDNILLMSTDRIARSLQRMAHEINEKNKSDWPIVLLGINQRGLAVARDLAHFLTPILDSPVKVESLTLGEEGASRKKWDKSAYEKQSFIVIVDDVIFSGQTMFRALTTVVEELEPGEVYTAVLVDRGHRKYPVKAEFCGMVLPTKLDEHVAVEVKDGKVHEVRLTHEQ</sequence>
<dbReference type="Gene3D" id="3.40.50.2020">
    <property type="match status" value="1"/>
</dbReference>
<dbReference type="PANTHER" id="PTHR11608:SF0">
    <property type="entry name" value="BIFUNCTIONAL PROTEIN PYRR"/>
    <property type="match status" value="1"/>
</dbReference>
<organism evidence="2 3">
    <name type="scientific">Fodinibius sediminis</name>
    <dbReference type="NCBI Taxonomy" id="1214077"/>
    <lineage>
        <taxon>Bacteria</taxon>
        <taxon>Pseudomonadati</taxon>
        <taxon>Balneolota</taxon>
        <taxon>Balneolia</taxon>
        <taxon>Balneolales</taxon>
        <taxon>Balneolaceae</taxon>
        <taxon>Fodinibius</taxon>
    </lineage>
</organism>
<dbReference type="RefSeq" id="WP_142714539.1">
    <property type="nucleotide sequence ID" value="NZ_FXTH01000008.1"/>
</dbReference>
<evidence type="ECO:0000313" key="2">
    <source>
        <dbReference type="EMBL" id="SMO66461.1"/>
    </source>
</evidence>
<keyword evidence="3" id="KW-1185">Reference proteome</keyword>
<proteinExistence type="predicted"/>
<keyword evidence="2" id="KW-0328">Glycosyltransferase</keyword>
<evidence type="ECO:0000313" key="3">
    <source>
        <dbReference type="Proteomes" id="UP000317593"/>
    </source>
</evidence>
<dbReference type="CDD" id="cd06223">
    <property type="entry name" value="PRTases_typeI"/>
    <property type="match status" value="1"/>
</dbReference>
<feature type="domain" description="Phosphoribosyltransferase" evidence="1">
    <location>
        <begin position="14"/>
        <end position="143"/>
    </location>
</feature>
<accession>A0A521D5U1</accession>
<evidence type="ECO:0000259" key="1">
    <source>
        <dbReference type="Pfam" id="PF00156"/>
    </source>
</evidence>
<dbReference type="GO" id="GO:0016757">
    <property type="term" value="F:glycosyltransferase activity"/>
    <property type="evidence" value="ECO:0007669"/>
    <property type="project" value="UniProtKB-KW"/>
</dbReference>